<accession>A0ACA9QSB4</accession>
<comment type="caution">
    <text evidence="1">The sequence shown here is derived from an EMBL/GenBank/DDBJ whole genome shotgun (WGS) entry which is preliminary data.</text>
</comment>
<gene>
    <name evidence="1" type="ORF">RPERSI_LOCUS15553</name>
</gene>
<name>A0ACA9QSB4_9GLOM</name>
<feature type="non-terminal residue" evidence="1">
    <location>
        <position position="84"/>
    </location>
</feature>
<organism evidence="1 2">
    <name type="scientific">Racocetra persica</name>
    <dbReference type="NCBI Taxonomy" id="160502"/>
    <lineage>
        <taxon>Eukaryota</taxon>
        <taxon>Fungi</taxon>
        <taxon>Fungi incertae sedis</taxon>
        <taxon>Mucoromycota</taxon>
        <taxon>Glomeromycotina</taxon>
        <taxon>Glomeromycetes</taxon>
        <taxon>Diversisporales</taxon>
        <taxon>Gigasporaceae</taxon>
        <taxon>Racocetra</taxon>
    </lineage>
</organism>
<sequence length="84" mass="9641">SVDDESNLSELIGCLLTNESLDILTANEYIHAEDDEIKSGLTEEEILEMAENCVNKTLKFLYEQGPEFGEVEEEVRILRKLHKR</sequence>
<protein>
    <submittedName>
        <fullName evidence="1">18911_t:CDS:1</fullName>
    </submittedName>
</protein>
<proteinExistence type="predicted"/>
<dbReference type="EMBL" id="CAJVQC010037438">
    <property type="protein sequence ID" value="CAG8763846.1"/>
    <property type="molecule type" value="Genomic_DNA"/>
</dbReference>
<keyword evidence="2" id="KW-1185">Reference proteome</keyword>
<evidence type="ECO:0000313" key="1">
    <source>
        <dbReference type="EMBL" id="CAG8763846.1"/>
    </source>
</evidence>
<reference evidence="1" key="1">
    <citation type="submission" date="2021-06" db="EMBL/GenBank/DDBJ databases">
        <authorList>
            <person name="Kallberg Y."/>
            <person name="Tangrot J."/>
            <person name="Rosling A."/>
        </authorList>
    </citation>
    <scope>NUCLEOTIDE SEQUENCE</scope>
    <source>
        <strain evidence="1">MA461A</strain>
    </source>
</reference>
<dbReference type="Proteomes" id="UP000789920">
    <property type="component" value="Unassembled WGS sequence"/>
</dbReference>
<evidence type="ECO:0000313" key="2">
    <source>
        <dbReference type="Proteomes" id="UP000789920"/>
    </source>
</evidence>
<feature type="non-terminal residue" evidence="1">
    <location>
        <position position="1"/>
    </location>
</feature>